<keyword evidence="4 8" id="KW-1133">Transmembrane helix</keyword>
<proteinExistence type="inferred from homology"/>
<dbReference type="InterPro" id="IPR013604">
    <property type="entry name" value="7TM_chemorcpt"/>
</dbReference>
<reference evidence="9" key="1">
    <citation type="submission" date="2007-09" db="EMBL/GenBank/DDBJ databases">
        <title>Characterization of Tribolium castaneum chemoreceptors.</title>
        <authorList>
            <person name="Abdel-latief M."/>
        </authorList>
    </citation>
    <scope>NUCLEOTIDE SEQUENCE</scope>
    <source>
        <tissue evidence="9">Gustatory organ</tissue>
    </source>
</reference>
<feature type="transmembrane region" description="Helical" evidence="8">
    <location>
        <begin position="62"/>
        <end position="85"/>
    </location>
</feature>
<dbReference type="GO" id="GO:0050909">
    <property type="term" value="P:sensory perception of taste"/>
    <property type="evidence" value="ECO:0007669"/>
    <property type="project" value="InterPro"/>
</dbReference>
<keyword evidence="2 8" id="KW-1003">Cell membrane</keyword>
<accession>B8PUM5</accession>
<dbReference type="GO" id="GO:0008049">
    <property type="term" value="P:male courtship behavior"/>
    <property type="evidence" value="ECO:0000318"/>
    <property type="project" value="GO_Central"/>
</dbReference>
<dbReference type="InParanoid" id="B8PUM5"/>
<dbReference type="HOGENOM" id="CLU_060014_0_0_1"/>
<dbReference type="PANTHER" id="PTHR21143">
    <property type="entry name" value="INVERTEBRATE GUSTATORY RECEPTOR"/>
    <property type="match status" value="1"/>
</dbReference>
<dbReference type="GO" id="GO:0007165">
    <property type="term" value="P:signal transduction"/>
    <property type="evidence" value="ECO:0007669"/>
    <property type="project" value="UniProtKB-KW"/>
</dbReference>
<dbReference type="GeneID" id="100142419"/>
<feature type="transmembrane region" description="Helical" evidence="8">
    <location>
        <begin position="29"/>
        <end position="50"/>
    </location>
</feature>
<dbReference type="GO" id="GO:0030425">
    <property type="term" value="C:dendrite"/>
    <property type="evidence" value="ECO:0000318"/>
    <property type="project" value="GO_Central"/>
</dbReference>
<dbReference type="OrthoDB" id="6478931at2759"/>
<reference evidence="10" key="4">
    <citation type="submission" date="2014-11" db="EMBL/GenBank/DDBJ databases">
        <title>Tools and pipelines for BioNano data: molecule assembly pipeline and FASTA super scaffolding tool.</title>
        <authorList>
            <person name="Shelton J.M."/>
            <person name="Herndon N."/>
            <person name="Coleman C."/>
            <person name="Lu N."/>
            <person name="Brown S.J."/>
        </authorList>
    </citation>
    <scope>NUCLEOTIDE SEQUENCE</scope>
    <source>
        <strain evidence="10">Georgia GA2</strain>
    </source>
</reference>
<protein>
    <recommendedName>
        <fullName evidence="8">Gustatory receptor</fullName>
    </recommendedName>
</protein>
<reference evidence="10 11" key="2">
    <citation type="journal article" date="2008" name="Nature">
        <title>The genome of the model beetle and pest Tribolium castaneum.</title>
        <authorList>
            <consortium name="Tribolium Genome Sequencing Consortium"/>
            <person name="Richards S."/>
            <person name="Gibbs R.A."/>
            <person name="Weinstock G.M."/>
            <person name="Brown S.J."/>
            <person name="Denell R."/>
            <person name="Beeman R.W."/>
            <person name="Gibbs R."/>
            <person name="Beeman R.W."/>
            <person name="Brown S.J."/>
            <person name="Bucher G."/>
            <person name="Friedrich M."/>
            <person name="Grimmelikhuijzen C.J."/>
            <person name="Klingler M."/>
            <person name="Lorenzen M."/>
            <person name="Richards S."/>
            <person name="Roth S."/>
            <person name="Schroder R."/>
            <person name="Tautz D."/>
            <person name="Zdobnov E.M."/>
            <person name="Muzny D."/>
            <person name="Gibbs R.A."/>
            <person name="Weinstock G.M."/>
            <person name="Attaway T."/>
            <person name="Bell S."/>
            <person name="Buhay C.J."/>
            <person name="Chandrabose M.N."/>
            <person name="Chavez D."/>
            <person name="Clerk-Blankenburg K.P."/>
            <person name="Cree A."/>
            <person name="Dao M."/>
            <person name="Davis C."/>
            <person name="Chacko J."/>
            <person name="Dinh H."/>
            <person name="Dugan-Rocha S."/>
            <person name="Fowler G."/>
            <person name="Garner T.T."/>
            <person name="Garnes J."/>
            <person name="Gnirke A."/>
            <person name="Hawes A."/>
            <person name="Hernandez J."/>
            <person name="Hines S."/>
            <person name="Holder M."/>
            <person name="Hume J."/>
            <person name="Jhangiani S.N."/>
            <person name="Joshi V."/>
            <person name="Khan Z.M."/>
            <person name="Jackson L."/>
            <person name="Kovar C."/>
            <person name="Kowis A."/>
            <person name="Lee S."/>
            <person name="Lewis L.R."/>
            <person name="Margolis J."/>
            <person name="Morgan M."/>
            <person name="Nazareth L.V."/>
            <person name="Nguyen N."/>
            <person name="Okwuonu G."/>
            <person name="Parker D."/>
            <person name="Richards S."/>
            <person name="Ruiz S.J."/>
            <person name="Santibanez J."/>
            <person name="Savard J."/>
            <person name="Scherer S.E."/>
            <person name="Schneider B."/>
            <person name="Sodergren E."/>
            <person name="Tautz D."/>
            <person name="Vattahil S."/>
            <person name="Villasana D."/>
            <person name="White C.S."/>
            <person name="Wright R."/>
            <person name="Park Y."/>
            <person name="Beeman R.W."/>
            <person name="Lord J."/>
            <person name="Oppert B."/>
            <person name="Lorenzen M."/>
            <person name="Brown S."/>
            <person name="Wang L."/>
            <person name="Savard J."/>
            <person name="Tautz D."/>
            <person name="Richards S."/>
            <person name="Weinstock G."/>
            <person name="Gibbs R.A."/>
            <person name="Liu Y."/>
            <person name="Worley K."/>
            <person name="Weinstock G."/>
            <person name="Elsik C.G."/>
            <person name="Reese J.T."/>
            <person name="Elhaik E."/>
            <person name="Landan G."/>
            <person name="Graur D."/>
            <person name="Arensburger P."/>
            <person name="Atkinson P."/>
            <person name="Beeman R.W."/>
            <person name="Beidler J."/>
            <person name="Brown S.J."/>
            <person name="Demuth J.P."/>
            <person name="Drury D.W."/>
            <person name="Du Y.Z."/>
            <person name="Fujiwara H."/>
            <person name="Lorenzen M."/>
            <person name="Maselli V."/>
            <person name="Osanai M."/>
            <person name="Park Y."/>
            <person name="Robertson H.M."/>
            <person name="Tu Z."/>
            <person name="Wang J.J."/>
            <person name="Wang S."/>
            <person name="Richards S."/>
            <person name="Song H."/>
            <person name="Zhang L."/>
            <person name="Sodergren E."/>
            <person name="Werner D."/>
            <person name="Stanke M."/>
            <person name="Morgenstern B."/>
            <person name="Solovyev V."/>
            <person name="Kosarev P."/>
            <person name="Brown G."/>
            <person name="Chen H.C."/>
            <person name="Ermolaeva O."/>
            <person name="Hlavina W."/>
            <person name="Kapustin Y."/>
            <person name="Kiryutin B."/>
            <person name="Kitts P."/>
            <person name="Maglott D."/>
            <person name="Pruitt K."/>
            <person name="Sapojnikov V."/>
            <person name="Souvorov A."/>
            <person name="Mackey A.J."/>
            <person name="Waterhouse R.M."/>
            <person name="Wyder S."/>
            <person name="Zdobnov E.M."/>
            <person name="Zdobnov E.M."/>
            <person name="Wyder S."/>
            <person name="Kriventseva E.V."/>
            <person name="Kadowaki T."/>
            <person name="Bork P."/>
            <person name="Aranda M."/>
            <person name="Bao R."/>
            <person name="Beermann A."/>
            <person name="Berns N."/>
            <person name="Bolognesi R."/>
            <person name="Bonneton F."/>
            <person name="Bopp D."/>
            <person name="Brown S.J."/>
            <person name="Bucher G."/>
            <person name="Butts T."/>
            <person name="Chaumot A."/>
            <person name="Denell R.E."/>
            <person name="Ferrier D.E."/>
            <person name="Friedrich M."/>
            <person name="Gordon C.M."/>
            <person name="Jindra M."/>
            <person name="Klingler M."/>
            <person name="Lan Q."/>
            <person name="Lattorff H.M."/>
            <person name="Laudet V."/>
            <person name="von Levetsow C."/>
            <person name="Liu Z."/>
            <person name="Lutz R."/>
            <person name="Lynch J.A."/>
            <person name="da Fonseca R.N."/>
            <person name="Posnien N."/>
            <person name="Reuter R."/>
            <person name="Roth S."/>
            <person name="Savard J."/>
            <person name="Schinko J.B."/>
            <person name="Schmitt C."/>
            <person name="Schoppmeier M."/>
            <person name="Schroder R."/>
            <person name="Shippy T.D."/>
            <person name="Simonnet F."/>
            <person name="Marques-Souza H."/>
            <person name="Tautz D."/>
            <person name="Tomoyasu Y."/>
            <person name="Trauner J."/>
            <person name="Van der Zee M."/>
            <person name="Vervoort M."/>
            <person name="Wittkopp N."/>
            <person name="Wimmer E.A."/>
            <person name="Yang X."/>
            <person name="Jones A.K."/>
            <person name="Sattelle D.B."/>
            <person name="Ebert P.R."/>
            <person name="Nelson D."/>
            <person name="Scott J.G."/>
            <person name="Beeman R.W."/>
            <person name="Muthukrishnan S."/>
            <person name="Kramer K.J."/>
            <person name="Arakane Y."/>
            <person name="Beeman R.W."/>
            <person name="Zhu Q."/>
            <person name="Hogenkamp D."/>
            <person name="Dixit R."/>
            <person name="Oppert B."/>
            <person name="Jiang H."/>
            <person name="Zou Z."/>
            <person name="Marshall J."/>
            <person name="Elpidina E."/>
            <person name="Vinokurov K."/>
            <person name="Oppert C."/>
            <person name="Zou Z."/>
            <person name="Evans J."/>
            <person name="Lu Z."/>
            <person name="Zhao P."/>
            <person name="Sumathipala N."/>
            <person name="Altincicek B."/>
            <person name="Vilcinskas A."/>
            <person name="Williams M."/>
            <person name="Hultmark D."/>
            <person name="Hetru C."/>
            <person name="Jiang H."/>
            <person name="Grimmelikhuijzen C.J."/>
            <person name="Hauser F."/>
            <person name="Cazzamali G."/>
            <person name="Williamson M."/>
            <person name="Park Y."/>
            <person name="Li B."/>
            <person name="Tanaka Y."/>
            <person name="Predel R."/>
            <person name="Neupert S."/>
            <person name="Schachtner J."/>
            <person name="Verleyen P."/>
            <person name="Raible F."/>
            <person name="Bork P."/>
            <person name="Friedrich M."/>
            <person name="Walden K.K."/>
            <person name="Robertson H.M."/>
            <person name="Angeli S."/>
            <person name="Foret S."/>
            <person name="Bucher G."/>
            <person name="Schuetz S."/>
            <person name="Maleszka R."/>
            <person name="Wimmer E.A."/>
            <person name="Beeman R.W."/>
            <person name="Lorenzen M."/>
            <person name="Tomoyasu Y."/>
            <person name="Miller S.C."/>
            <person name="Grossmann D."/>
            <person name="Bucher G."/>
        </authorList>
    </citation>
    <scope>NUCLEOTIDE SEQUENCE [LARGE SCALE GENOMIC DNA]</scope>
    <source>
        <strain evidence="10 11">Georgia GA2</strain>
    </source>
</reference>
<evidence type="ECO:0000256" key="6">
    <source>
        <dbReference type="ARBA" id="ARBA00023170"/>
    </source>
</evidence>
<evidence type="ECO:0000256" key="8">
    <source>
        <dbReference type="RuleBase" id="RU363108"/>
    </source>
</evidence>
<feature type="transmembrane region" description="Helical" evidence="8">
    <location>
        <begin position="220"/>
        <end position="240"/>
    </location>
</feature>
<keyword evidence="5 8" id="KW-0472">Membrane</keyword>
<evidence type="ECO:0000256" key="4">
    <source>
        <dbReference type="ARBA" id="ARBA00022989"/>
    </source>
</evidence>
<comment type="subcellular location">
    <subcellularLocation>
        <location evidence="1 8">Cell membrane</location>
        <topology evidence="1 8">Multi-pass membrane protein</topology>
    </subcellularLocation>
</comment>
<dbReference type="Proteomes" id="UP000007266">
    <property type="component" value="Linkage group 6"/>
</dbReference>
<reference evidence="10 11" key="3">
    <citation type="journal article" date="2010" name="Nucleic Acids Res.">
        <title>BeetleBase in 2010: revisions to provide comprehensive genomic information for Tribolium castaneum.</title>
        <authorList>
            <person name="Kim H.S."/>
            <person name="Murphy T."/>
            <person name="Xia J."/>
            <person name="Caragea D."/>
            <person name="Park Y."/>
            <person name="Beeman R.W."/>
            <person name="Lorenzen M.D."/>
            <person name="Butcher S."/>
            <person name="Manak J.R."/>
            <person name="Brown S.J."/>
        </authorList>
    </citation>
    <scope>GENOME REANNOTATION</scope>
    <source>
        <strain evidence="10 11">Georgia GA2</strain>
    </source>
</reference>
<comment type="similarity">
    <text evidence="8">Belongs to the insect chemoreceptor superfamily. Gustatory receptor (GR) family.</text>
</comment>
<feature type="transmembrane region" description="Helical" evidence="8">
    <location>
        <begin position="118"/>
        <end position="140"/>
    </location>
</feature>
<name>B8PUM5_TRICA</name>
<dbReference type="EMBL" id="EU170071">
    <property type="protein sequence ID" value="ABY40596.1"/>
    <property type="molecule type" value="Genomic_DNA"/>
</dbReference>
<gene>
    <name evidence="9" type="primary">Gr80</name>
    <name evidence="10" type="synonym">TcGr70</name>
    <name evidence="10" type="ORF">TcasGA2_TC030166</name>
</gene>
<evidence type="ECO:0000313" key="10">
    <source>
        <dbReference type="EMBL" id="EFA05780.1"/>
    </source>
</evidence>
<dbReference type="AlphaFoldDB" id="B8PUM5"/>
<dbReference type="FunCoup" id="B8PUM5">
    <property type="interactions" value="37"/>
</dbReference>
<evidence type="ECO:0000256" key="5">
    <source>
        <dbReference type="ARBA" id="ARBA00023136"/>
    </source>
</evidence>
<dbReference type="EMBL" id="KQ971344">
    <property type="protein sequence ID" value="EFA05780.1"/>
    <property type="molecule type" value="Genomic_DNA"/>
</dbReference>
<feature type="transmembrane region" description="Helical" evidence="8">
    <location>
        <begin position="152"/>
        <end position="169"/>
    </location>
</feature>
<dbReference type="RefSeq" id="NP_001137600.1">
    <property type="nucleotide sequence ID" value="NM_001144128.2"/>
</dbReference>
<evidence type="ECO:0000256" key="2">
    <source>
        <dbReference type="ARBA" id="ARBA00022475"/>
    </source>
</evidence>
<dbReference type="Pfam" id="PF08395">
    <property type="entry name" value="7tm_7"/>
    <property type="match status" value="1"/>
</dbReference>
<dbReference type="GO" id="GO:0005886">
    <property type="term" value="C:plasma membrane"/>
    <property type="evidence" value="ECO:0007669"/>
    <property type="project" value="UniProtKB-SubCell"/>
</dbReference>
<evidence type="ECO:0000256" key="1">
    <source>
        <dbReference type="ARBA" id="ARBA00004651"/>
    </source>
</evidence>
<dbReference type="CTD" id="100142419"/>
<comment type="function">
    <text evidence="8">Gustatory receptor which mediates acceptance or avoidance behavior, depending on its substrates.</text>
</comment>
<feature type="transmembrane region" description="Helical" evidence="8">
    <location>
        <begin position="336"/>
        <end position="353"/>
    </location>
</feature>
<evidence type="ECO:0000313" key="11">
    <source>
        <dbReference type="Proteomes" id="UP000007266"/>
    </source>
</evidence>
<keyword evidence="6 8" id="KW-0675">Receptor</keyword>
<keyword evidence="11" id="KW-1185">Reference proteome</keyword>
<sequence length="359" mass="41890">MDHNLLRLIVTVGEFFAITPSKNKIVTKIYATCFIPVLMTASTVSVIYYRQPLYVNFSPIKLVVTIAMVLIVNLFNCYTVLAPVFCKRQQYGQLMAKLVENHHKPDFRTCGKFLAPNLIYWVVTIYVAYVWTDILGFNYYKEYFVEVVQLYFQFYYNYFLCVVVAIFWGKYRNVNFLLAEQLVHMQSRPFVDHDRFHAFIKRVEGLICSIKELNMIFNDVFGWPIIMIVLYSSLLLLNYLDDIFKNSFGYDNQQYLGVIISNISVVFLTTVGTTILILLCDSVLEEVKTTILLAYKIRQYAVSKEKKEIYEFINVVLNNSPQFTAAGFFSINKTTIFHMMGTVTTFFIIIIQFNTNMRV</sequence>
<keyword evidence="3 8" id="KW-0812">Transmembrane</keyword>
<evidence type="ECO:0000313" key="9">
    <source>
        <dbReference type="EMBL" id="ABY40596.1"/>
    </source>
</evidence>
<keyword evidence="7 8" id="KW-0807">Transducer</keyword>
<evidence type="ECO:0000256" key="3">
    <source>
        <dbReference type="ARBA" id="ARBA00022692"/>
    </source>
</evidence>
<dbReference type="GO" id="GO:0007635">
    <property type="term" value="P:chemosensory behavior"/>
    <property type="evidence" value="ECO:0000318"/>
    <property type="project" value="GO_Central"/>
</dbReference>
<organism evidence="9">
    <name type="scientific">Tribolium castaneum</name>
    <name type="common">Red flour beetle</name>
    <dbReference type="NCBI Taxonomy" id="7070"/>
    <lineage>
        <taxon>Eukaryota</taxon>
        <taxon>Metazoa</taxon>
        <taxon>Ecdysozoa</taxon>
        <taxon>Arthropoda</taxon>
        <taxon>Hexapoda</taxon>
        <taxon>Insecta</taxon>
        <taxon>Pterygota</taxon>
        <taxon>Neoptera</taxon>
        <taxon>Endopterygota</taxon>
        <taxon>Coleoptera</taxon>
        <taxon>Polyphaga</taxon>
        <taxon>Cucujiformia</taxon>
        <taxon>Tenebrionidae</taxon>
        <taxon>Tenebrionidae incertae sedis</taxon>
        <taxon>Tribolium</taxon>
    </lineage>
</organism>
<dbReference type="PANTHER" id="PTHR21143:SF104">
    <property type="entry name" value="GUSTATORY RECEPTOR 8A-RELATED"/>
    <property type="match status" value="1"/>
</dbReference>
<dbReference type="GO" id="GO:0030424">
    <property type="term" value="C:axon"/>
    <property type="evidence" value="ECO:0000318"/>
    <property type="project" value="GO_Central"/>
</dbReference>
<dbReference type="KEGG" id="tca:100142419"/>
<evidence type="ECO:0000256" key="7">
    <source>
        <dbReference type="ARBA" id="ARBA00023224"/>
    </source>
</evidence>
<dbReference type="GO" id="GO:0043025">
    <property type="term" value="C:neuronal cell body"/>
    <property type="evidence" value="ECO:0000318"/>
    <property type="project" value="GO_Central"/>
</dbReference>
<feature type="transmembrane region" description="Helical" evidence="8">
    <location>
        <begin position="255"/>
        <end position="279"/>
    </location>
</feature>